<dbReference type="GO" id="GO:0005687">
    <property type="term" value="C:U4 snRNP"/>
    <property type="evidence" value="ECO:0007669"/>
    <property type="project" value="TreeGrafter"/>
</dbReference>
<dbReference type="GO" id="GO:0071013">
    <property type="term" value="C:catalytic step 2 spliceosome"/>
    <property type="evidence" value="ECO:0007669"/>
    <property type="project" value="TreeGrafter"/>
</dbReference>
<dbReference type="EMBL" id="JAFCMP010000157">
    <property type="protein sequence ID" value="KAG5184629.1"/>
    <property type="molecule type" value="Genomic_DNA"/>
</dbReference>
<protein>
    <recommendedName>
        <fullName evidence="10">Sm protein B</fullName>
    </recommendedName>
</protein>
<dbReference type="GO" id="GO:0003723">
    <property type="term" value="F:RNA binding"/>
    <property type="evidence" value="ECO:0007669"/>
    <property type="project" value="UniProtKB-KW"/>
</dbReference>
<keyword evidence="4" id="KW-0963">Cytoplasm</keyword>
<dbReference type="PROSITE" id="PS52002">
    <property type="entry name" value="SM"/>
    <property type="match status" value="1"/>
</dbReference>
<keyword evidence="6" id="KW-0694">RNA-binding</keyword>
<keyword evidence="9" id="KW-0687">Ribonucleoprotein</keyword>
<dbReference type="AlphaFoldDB" id="A0A836CGG1"/>
<evidence type="ECO:0000256" key="2">
    <source>
        <dbReference type="ARBA" id="ARBA00004496"/>
    </source>
</evidence>
<dbReference type="GO" id="GO:0005737">
    <property type="term" value="C:cytoplasm"/>
    <property type="evidence" value="ECO:0007669"/>
    <property type="project" value="UniProtKB-SubCell"/>
</dbReference>
<comment type="similarity">
    <text evidence="3">Belongs to the snRNP SmB/SmN family.</text>
</comment>
<evidence type="ECO:0000256" key="11">
    <source>
        <dbReference type="SAM" id="MobiDB-lite"/>
    </source>
</evidence>
<dbReference type="SUPFAM" id="SSF50182">
    <property type="entry name" value="Sm-like ribonucleoproteins"/>
    <property type="match status" value="1"/>
</dbReference>
<evidence type="ECO:0000313" key="14">
    <source>
        <dbReference type="Proteomes" id="UP000664859"/>
    </source>
</evidence>
<proteinExistence type="inferred from homology"/>
<dbReference type="FunFam" id="2.30.30.100:FF:000004">
    <property type="entry name" value="Small nuclear ribonucleoprotein-associated proteins"/>
    <property type="match status" value="1"/>
</dbReference>
<evidence type="ECO:0000256" key="10">
    <source>
        <dbReference type="ARBA" id="ARBA00041355"/>
    </source>
</evidence>
<dbReference type="GO" id="GO:0005685">
    <property type="term" value="C:U1 snRNP"/>
    <property type="evidence" value="ECO:0007669"/>
    <property type="project" value="TreeGrafter"/>
</dbReference>
<evidence type="ECO:0000256" key="7">
    <source>
        <dbReference type="ARBA" id="ARBA00023187"/>
    </source>
</evidence>
<feature type="domain" description="Sm" evidence="12">
    <location>
        <begin position="4"/>
        <end position="90"/>
    </location>
</feature>
<dbReference type="Pfam" id="PF01423">
    <property type="entry name" value="LSM"/>
    <property type="match status" value="1"/>
</dbReference>
<dbReference type="CDD" id="cd01717">
    <property type="entry name" value="Sm_B"/>
    <property type="match status" value="1"/>
</dbReference>
<evidence type="ECO:0000256" key="9">
    <source>
        <dbReference type="ARBA" id="ARBA00023274"/>
    </source>
</evidence>
<dbReference type="InterPro" id="IPR047575">
    <property type="entry name" value="Sm"/>
</dbReference>
<evidence type="ECO:0000256" key="8">
    <source>
        <dbReference type="ARBA" id="ARBA00023242"/>
    </source>
</evidence>
<dbReference type="InterPro" id="IPR050914">
    <property type="entry name" value="snRNP_SmB/NAA38-like"/>
</dbReference>
<keyword evidence="5" id="KW-0507">mRNA processing</keyword>
<dbReference type="SMART" id="SM00651">
    <property type="entry name" value="Sm"/>
    <property type="match status" value="1"/>
</dbReference>
<dbReference type="OrthoDB" id="2020720at2759"/>
<dbReference type="GO" id="GO:0070990">
    <property type="term" value="F:snRNP binding"/>
    <property type="evidence" value="ECO:0007669"/>
    <property type="project" value="TreeGrafter"/>
</dbReference>
<dbReference type="InterPro" id="IPR010920">
    <property type="entry name" value="LSM_dom_sf"/>
</dbReference>
<feature type="region of interest" description="Disordered" evidence="11">
    <location>
        <begin position="85"/>
        <end position="112"/>
    </location>
</feature>
<comment type="caution">
    <text evidence="13">The sequence shown here is derived from an EMBL/GenBank/DDBJ whole genome shotgun (WGS) entry which is preliminary data.</text>
</comment>
<dbReference type="PANTHER" id="PTHR10701:SF0">
    <property type="entry name" value="SMALL NUCLEAR RIBONUCLEOPROTEIN-ASSOCIATED PROTEIN B"/>
    <property type="match status" value="1"/>
</dbReference>
<keyword evidence="7" id="KW-0508">mRNA splicing</keyword>
<evidence type="ECO:0000259" key="12">
    <source>
        <dbReference type="PROSITE" id="PS52002"/>
    </source>
</evidence>
<dbReference type="GO" id="GO:0000398">
    <property type="term" value="P:mRNA splicing, via spliceosome"/>
    <property type="evidence" value="ECO:0007669"/>
    <property type="project" value="TreeGrafter"/>
</dbReference>
<dbReference type="GO" id="GO:0071004">
    <property type="term" value="C:U2-type prespliceosome"/>
    <property type="evidence" value="ECO:0007669"/>
    <property type="project" value="TreeGrafter"/>
</dbReference>
<evidence type="ECO:0000256" key="3">
    <source>
        <dbReference type="ARBA" id="ARBA00009123"/>
    </source>
</evidence>
<evidence type="ECO:0000256" key="4">
    <source>
        <dbReference type="ARBA" id="ARBA00022490"/>
    </source>
</evidence>
<evidence type="ECO:0000313" key="13">
    <source>
        <dbReference type="EMBL" id="KAG5184629.1"/>
    </source>
</evidence>
<evidence type="ECO:0000256" key="1">
    <source>
        <dbReference type="ARBA" id="ARBA00004123"/>
    </source>
</evidence>
<dbReference type="GO" id="GO:0046540">
    <property type="term" value="C:U4/U6 x U5 tri-snRNP complex"/>
    <property type="evidence" value="ECO:0007669"/>
    <property type="project" value="TreeGrafter"/>
</dbReference>
<comment type="subcellular location">
    <subcellularLocation>
        <location evidence="2">Cytoplasm</location>
    </subcellularLocation>
    <subcellularLocation>
        <location evidence="1">Nucleus</location>
    </subcellularLocation>
</comment>
<keyword evidence="14" id="KW-1185">Reference proteome</keyword>
<gene>
    <name evidence="13" type="ORF">JKP88DRAFT_47524</name>
</gene>
<reference evidence="13" key="1">
    <citation type="submission" date="2021-02" db="EMBL/GenBank/DDBJ databases">
        <title>First Annotated Genome of the Yellow-green Alga Tribonema minus.</title>
        <authorList>
            <person name="Mahan K.M."/>
        </authorList>
    </citation>
    <scope>NUCLEOTIDE SEQUENCE</scope>
    <source>
        <strain evidence="13">UTEX B ZZ1240</strain>
    </source>
</reference>
<sequence>MAMARSSKMLHYVNYRMRVTIMDSRVLIGTFMAFDRHMNIVLGDCEEHRKIKSKKGQGAHAHEEREEKRTLGLVLVRGENVVSLTVEGPPPPEEGGTAKPGGPGVGRAAGRGMPLAPAAGAAPAGLAGPVRGVGGPAASIMQPQAASVSQGFRPTGPPPVAGACPPRPCRACPPPASPAQGALLGGQGGCRRQVCPPKACPLEAPLDFPPWACPPQGGGGTPLGRRCKGGGIGSARSVGRNRWGGWRLGRDCCARLCR</sequence>
<accession>A0A836CGG1</accession>
<evidence type="ECO:0000256" key="5">
    <source>
        <dbReference type="ARBA" id="ARBA00022664"/>
    </source>
</evidence>
<dbReference type="Gene3D" id="2.30.30.100">
    <property type="match status" value="1"/>
</dbReference>
<dbReference type="InterPro" id="IPR001163">
    <property type="entry name" value="Sm_dom_euk/arc"/>
</dbReference>
<feature type="compositionally biased region" description="Gly residues" evidence="11">
    <location>
        <begin position="98"/>
        <end position="109"/>
    </location>
</feature>
<dbReference type="PANTHER" id="PTHR10701">
    <property type="entry name" value="SMALL NUCLEAR RIBONUCLEOPROTEIN-ASSOCIATED PROTEIN B AND N"/>
    <property type="match status" value="1"/>
</dbReference>
<dbReference type="Proteomes" id="UP000664859">
    <property type="component" value="Unassembled WGS sequence"/>
</dbReference>
<dbReference type="GO" id="GO:0005686">
    <property type="term" value="C:U2 snRNP"/>
    <property type="evidence" value="ECO:0007669"/>
    <property type="project" value="TreeGrafter"/>
</dbReference>
<keyword evidence="8" id="KW-0539">Nucleus</keyword>
<evidence type="ECO:0000256" key="6">
    <source>
        <dbReference type="ARBA" id="ARBA00022884"/>
    </source>
</evidence>
<name>A0A836CGG1_9STRA</name>
<organism evidence="13 14">
    <name type="scientific">Tribonema minus</name>
    <dbReference type="NCBI Taxonomy" id="303371"/>
    <lineage>
        <taxon>Eukaryota</taxon>
        <taxon>Sar</taxon>
        <taxon>Stramenopiles</taxon>
        <taxon>Ochrophyta</taxon>
        <taxon>PX clade</taxon>
        <taxon>Xanthophyceae</taxon>
        <taxon>Tribonematales</taxon>
        <taxon>Tribonemataceae</taxon>
        <taxon>Tribonema</taxon>
    </lineage>
</organism>
<dbReference type="GO" id="GO:0005682">
    <property type="term" value="C:U5 snRNP"/>
    <property type="evidence" value="ECO:0007669"/>
    <property type="project" value="TreeGrafter"/>
</dbReference>